<dbReference type="STRING" id="413071.G9MKV8"/>
<name>G9MKV8_HYPVG</name>
<reference evidence="3 4" key="1">
    <citation type="journal article" date="2011" name="Genome Biol.">
        <title>Comparative genome sequence analysis underscores mycoparasitism as the ancestral life style of Trichoderma.</title>
        <authorList>
            <person name="Kubicek C.P."/>
            <person name="Herrera-Estrella A."/>
            <person name="Seidl-Seiboth V."/>
            <person name="Martinez D.A."/>
            <person name="Druzhinina I.S."/>
            <person name="Thon M."/>
            <person name="Zeilinger S."/>
            <person name="Casas-Flores S."/>
            <person name="Horwitz B.A."/>
            <person name="Mukherjee P.K."/>
            <person name="Mukherjee M."/>
            <person name="Kredics L."/>
            <person name="Alcaraz L.D."/>
            <person name="Aerts A."/>
            <person name="Antal Z."/>
            <person name="Atanasova L."/>
            <person name="Cervantes-Badillo M.G."/>
            <person name="Challacombe J."/>
            <person name="Chertkov O."/>
            <person name="McCluskey K."/>
            <person name="Coulpier F."/>
            <person name="Deshpande N."/>
            <person name="von Doehren H."/>
            <person name="Ebbole D.J."/>
            <person name="Esquivel-Naranjo E.U."/>
            <person name="Fekete E."/>
            <person name="Flipphi M."/>
            <person name="Glaser F."/>
            <person name="Gomez-Rodriguez E.Y."/>
            <person name="Gruber S."/>
            <person name="Han C."/>
            <person name="Henrissat B."/>
            <person name="Hermosa R."/>
            <person name="Hernandez-Onate M."/>
            <person name="Karaffa L."/>
            <person name="Kosti I."/>
            <person name="Le Crom S."/>
            <person name="Lindquist E."/>
            <person name="Lucas S."/>
            <person name="Luebeck M."/>
            <person name="Luebeck P.S."/>
            <person name="Margeot A."/>
            <person name="Metz B."/>
            <person name="Misra M."/>
            <person name="Nevalainen H."/>
            <person name="Omann M."/>
            <person name="Packer N."/>
            <person name="Perrone G."/>
            <person name="Uresti-Rivera E.E."/>
            <person name="Salamov A."/>
            <person name="Schmoll M."/>
            <person name="Seiboth B."/>
            <person name="Shapiro H."/>
            <person name="Sukno S."/>
            <person name="Tamayo-Ramos J.A."/>
            <person name="Tisch D."/>
            <person name="Wiest A."/>
            <person name="Wilkinson H.H."/>
            <person name="Zhang M."/>
            <person name="Coutinho P.M."/>
            <person name="Kenerley C.M."/>
            <person name="Monte E."/>
            <person name="Baker S.E."/>
            <person name="Grigoriev I.V."/>
        </authorList>
    </citation>
    <scope>NUCLEOTIDE SEQUENCE [LARGE SCALE GENOMIC DNA]</scope>
    <source>
        <strain evidence="4">Gv29-8 / FGSC 10586</strain>
    </source>
</reference>
<dbReference type="InterPro" id="IPR057684">
    <property type="entry name" value="DUF7924"/>
</dbReference>
<comment type="caution">
    <text evidence="3">The sequence shown here is derived from an EMBL/GenBank/DDBJ whole genome shotgun (WGS) entry which is preliminary data.</text>
</comment>
<gene>
    <name evidence="3" type="ORF">TRIVIDRAFT_61612</name>
</gene>
<sequence length="396" mass="45187">MNRPTCSNEQNRSTEGPRSPCNRRNRSMEYTSGLDPGPPLKRRQLSRLSAEESFDGAPDNGDLDNPISFWAREGHWPREYFESTIERALARKRRKQSNSATCTTPSDQKPREEKSAQYRDPRYKALLATKGSFMDKSDLGIAEASKRTCHTLLSAEQTIPKESLFRDDLFDQTCRSVEDRNEARILRDITPLIVPSAEILAIHGSIGLKCLIEILNEGWNNSVPLTGARPQPDYSVGFWREAFTATQLNKLSPFIGDFIAGDLSYFMATYSLYFPFLACEVKCGAAALDIADRQNAHSMTLAVRGVVELFYLVGRENEIDRQILAFSVSHDHQSVRIYGYYPVINGKEVKYYRHPIRSFSFTELDGKEKWAAYQFTKNVYDIWVLDHFMRICSAIE</sequence>
<dbReference type="AlphaFoldDB" id="G9MKV8"/>
<evidence type="ECO:0000256" key="1">
    <source>
        <dbReference type="SAM" id="MobiDB-lite"/>
    </source>
</evidence>
<dbReference type="Pfam" id="PF25545">
    <property type="entry name" value="DUF7924"/>
    <property type="match status" value="1"/>
</dbReference>
<dbReference type="Proteomes" id="UP000007115">
    <property type="component" value="Unassembled WGS sequence"/>
</dbReference>
<feature type="compositionally biased region" description="Polar residues" evidence="1">
    <location>
        <begin position="97"/>
        <end position="107"/>
    </location>
</feature>
<feature type="compositionally biased region" description="Polar residues" evidence="1">
    <location>
        <begin position="1"/>
        <end position="16"/>
    </location>
</feature>
<evidence type="ECO:0000313" key="4">
    <source>
        <dbReference type="Proteomes" id="UP000007115"/>
    </source>
</evidence>
<dbReference type="PANTHER" id="PTHR42470:SF2">
    <property type="match status" value="1"/>
</dbReference>
<dbReference type="GeneID" id="25796251"/>
<feature type="region of interest" description="Disordered" evidence="1">
    <location>
        <begin position="91"/>
        <end position="120"/>
    </location>
</feature>
<dbReference type="OrthoDB" id="5132737at2759"/>
<proteinExistence type="predicted"/>
<feature type="domain" description="DUF7924" evidence="2">
    <location>
        <begin position="170"/>
        <end position="395"/>
    </location>
</feature>
<dbReference type="RefSeq" id="XP_013959054.1">
    <property type="nucleotide sequence ID" value="XM_014103579.1"/>
</dbReference>
<dbReference type="eggNOG" id="ENOG502SK65">
    <property type="taxonomic scope" value="Eukaryota"/>
</dbReference>
<dbReference type="InParanoid" id="G9MKV8"/>
<dbReference type="VEuPathDB" id="FungiDB:TRIVIDRAFT_61612"/>
<dbReference type="EMBL" id="ABDF02000004">
    <property type="protein sequence ID" value="EHK24854.1"/>
    <property type="molecule type" value="Genomic_DNA"/>
</dbReference>
<dbReference type="HOGENOM" id="CLU_025457_0_0_1"/>
<dbReference type="PANTHER" id="PTHR42470">
    <property type="entry name" value="VAST DOMAIN-CONTAINING PROTEIN"/>
    <property type="match status" value="1"/>
</dbReference>
<feature type="region of interest" description="Disordered" evidence="1">
    <location>
        <begin position="1"/>
        <end position="66"/>
    </location>
</feature>
<keyword evidence="4" id="KW-1185">Reference proteome</keyword>
<feature type="compositionally biased region" description="Basic and acidic residues" evidence="1">
    <location>
        <begin position="108"/>
        <end position="120"/>
    </location>
</feature>
<evidence type="ECO:0000313" key="3">
    <source>
        <dbReference type="EMBL" id="EHK24854.1"/>
    </source>
</evidence>
<evidence type="ECO:0000259" key="2">
    <source>
        <dbReference type="Pfam" id="PF25545"/>
    </source>
</evidence>
<dbReference type="OMA" id="IYFWAQE"/>
<organism evidence="3 4">
    <name type="scientific">Hypocrea virens (strain Gv29-8 / FGSC 10586)</name>
    <name type="common">Gliocladium virens</name>
    <name type="synonym">Trichoderma virens</name>
    <dbReference type="NCBI Taxonomy" id="413071"/>
    <lineage>
        <taxon>Eukaryota</taxon>
        <taxon>Fungi</taxon>
        <taxon>Dikarya</taxon>
        <taxon>Ascomycota</taxon>
        <taxon>Pezizomycotina</taxon>
        <taxon>Sordariomycetes</taxon>
        <taxon>Hypocreomycetidae</taxon>
        <taxon>Hypocreales</taxon>
        <taxon>Hypocreaceae</taxon>
        <taxon>Trichoderma</taxon>
    </lineage>
</organism>
<protein>
    <recommendedName>
        <fullName evidence="2">DUF7924 domain-containing protein</fullName>
    </recommendedName>
</protein>
<accession>G9MKV8</accession>